<evidence type="ECO:0000256" key="4">
    <source>
        <dbReference type="PROSITE-ProRule" id="PRU00401"/>
    </source>
</evidence>
<dbReference type="HOGENOM" id="CLU_121574_4_1_1"/>
<dbReference type="Gene3D" id="6.10.150.10">
    <property type="match status" value="1"/>
</dbReference>
<evidence type="ECO:0000313" key="6">
    <source>
        <dbReference type="EMBL" id="KIL68954.1"/>
    </source>
</evidence>
<comment type="subcellular location">
    <subcellularLocation>
        <location evidence="1">Nucleus</location>
    </subcellularLocation>
</comment>
<dbReference type="PROSITE" id="PS51073">
    <property type="entry name" value="RPEL"/>
    <property type="match status" value="2"/>
</dbReference>
<dbReference type="SMART" id="SM00707">
    <property type="entry name" value="RPEL"/>
    <property type="match status" value="2"/>
</dbReference>
<evidence type="ECO:0000256" key="2">
    <source>
        <dbReference type="ARBA" id="ARBA00022737"/>
    </source>
</evidence>
<dbReference type="OrthoDB" id="197676at2759"/>
<feature type="region of interest" description="Disordered" evidence="5">
    <location>
        <begin position="62"/>
        <end position="90"/>
    </location>
</feature>
<dbReference type="GO" id="GO:0005634">
    <property type="term" value="C:nucleus"/>
    <property type="evidence" value="ECO:0007669"/>
    <property type="project" value="UniProtKB-SubCell"/>
</dbReference>
<dbReference type="InterPro" id="IPR004018">
    <property type="entry name" value="RPEL_repeat"/>
</dbReference>
<dbReference type="GO" id="GO:0003713">
    <property type="term" value="F:transcription coactivator activity"/>
    <property type="evidence" value="ECO:0007669"/>
    <property type="project" value="TreeGrafter"/>
</dbReference>
<evidence type="ECO:0000256" key="3">
    <source>
        <dbReference type="ARBA" id="ARBA00023242"/>
    </source>
</evidence>
<organism evidence="6 7">
    <name type="scientific">Amanita muscaria (strain Koide BX008)</name>
    <dbReference type="NCBI Taxonomy" id="946122"/>
    <lineage>
        <taxon>Eukaryota</taxon>
        <taxon>Fungi</taxon>
        <taxon>Dikarya</taxon>
        <taxon>Basidiomycota</taxon>
        <taxon>Agaricomycotina</taxon>
        <taxon>Agaricomycetes</taxon>
        <taxon>Agaricomycetidae</taxon>
        <taxon>Agaricales</taxon>
        <taxon>Pluteineae</taxon>
        <taxon>Amanitaceae</taxon>
        <taxon>Amanita</taxon>
    </lineage>
</organism>
<evidence type="ECO:0008006" key="8">
    <source>
        <dbReference type="Google" id="ProtNLM"/>
    </source>
</evidence>
<accession>A0A0C2TP26</accession>
<sequence>MKARSNSLDDATVTKLEKQLNERPDKNELIERNILKDDKGIAPSLIAAREKLERSRLEDKLDQALQQRPKPEELVQQGILKDKETSTANV</sequence>
<reference evidence="6 7" key="1">
    <citation type="submission" date="2014-04" db="EMBL/GenBank/DDBJ databases">
        <title>Evolutionary Origins and Diversification of the Mycorrhizal Mutualists.</title>
        <authorList>
            <consortium name="DOE Joint Genome Institute"/>
            <consortium name="Mycorrhizal Genomics Consortium"/>
            <person name="Kohler A."/>
            <person name="Kuo A."/>
            <person name="Nagy L.G."/>
            <person name="Floudas D."/>
            <person name="Copeland A."/>
            <person name="Barry K.W."/>
            <person name="Cichocki N."/>
            <person name="Veneault-Fourrey C."/>
            <person name="LaButti K."/>
            <person name="Lindquist E.A."/>
            <person name="Lipzen A."/>
            <person name="Lundell T."/>
            <person name="Morin E."/>
            <person name="Murat C."/>
            <person name="Riley R."/>
            <person name="Ohm R."/>
            <person name="Sun H."/>
            <person name="Tunlid A."/>
            <person name="Henrissat B."/>
            <person name="Grigoriev I.V."/>
            <person name="Hibbett D.S."/>
            <person name="Martin F."/>
        </authorList>
    </citation>
    <scope>NUCLEOTIDE SEQUENCE [LARGE SCALE GENOMIC DNA]</scope>
    <source>
        <strain evidence="6 7">Koide BX008</strain>
    </source>
</reference>
<dbReference type="InParanoid" id="A0A0C2TP26"/>
<feature type="compositionally biased region" description="Basic and acidic residues" evidence="5">
    <location>
        <begin position="15"/>
        <end position="24"/>
    </location>
</feature>
<proteinExistence type="predicted"/>
<gene>
    <name evidence="6" type="ORF">M378DRAFT_8373</name>
</gene>
<name>A0A0C2TP26_AMAMK</name>
<keyword evidence="3" id="KW-0539">Nucleus</keyword>
<dbReference type="GO" id="GO:0045944">
    <property type="term" value="P:positive regulation of transcription by RNA polymerase II"/>
    <property type="evidence" value="ECO:0007669"/>
    <property type="project" value="TreeGrafter"/>
</dbReference>
<dbReference type="InterPro" id="IPR043451">
    <property type="entry name" value="Myocardin-like"/>
</dbReference>
<dbReference type="AlphaFoldDB" id="A0A0C2TP26"/>
<evidence type="ECO:0000313" key="7">
    <source>
        <dbReference type="Proteomes" id="UP000054549"/>
    </source>
</evidence>
<keyword evidence="2" id="KW-0677">Repeat</keyword>
<dbReference type="EMBL" id="KN818227">
    <property type="protein sequence ID" value="KIL68954.1"/>
    <property type="molecule type" value="Genomic_DNA"/>
</dbReference>
<dbReference type="STRING" id="946122.A0A0C2TP26"/>
<evidence type="ECO:0000256" key="5">
    <source>
        <dbReference type="SAM" id="MobiDB-lite"/>
    </source>
</evidence>
<feature type="compositionally biased region" description="Basic and acidic residues" evidence="5">
    <location>
        <begin position="80"/>
        <end position="90"/>
    </location>
</feature>
<dbReference type="PANTHER" id="PTHR22793:SF12">
    <property type="entry name" value="MYOCARDIN-RELATED TRANSCRIPTION FACTOR, ISOFORM H"/>
    <property type="match status" value="1"/>
</dbReference>
<protein>
    <recommendedName>
        <fullName evidence="8">RPEL repeat protein</fullName>
    </recommendedName>
</protein>
<feature type="region of interest" description="Disordered" evidence="5">
    <location>
        <begin position="1"/>
        <end position="24"/>
    </location>
</feature>
<dbReference type="Pfam" id="PF02755">
    <property type="entry name" value="RPEL"/>
    <property type="match status" value="2"/>
</dbReference>
<feature type="repeat" description="RPEL" evidence="4">
    <location>
        <begin position="14"/>
        <end position="39"/>
    </location>
</feature>
<dbReference type="PANTHER" id="PTHR22793">
    <property type="entry name" value="MYOCARDIN-RELATED TRANSCRIPTION FACTOR-RELATED"/>
    <property type="match status" value="1"/>
</dbReference>
<dbReference type="Proteomes" id="UP000054549">
    <property type="component" value="Unassembled WGS sequence"/>
</dbReference>
<evidence type="ECO:0000256" key="1">
    <source>
        <dbReference type="ARBA" id="ARBA00004123"/>
    </source>
</evidence>
<keyword evidence="7" id="KW-1185">Reference proteome</keyword>
<feature type="repeat" description="RPEL" evidence="4">
    <location>
        <begin position="59"/>
        <end position="84"/>
    </location>
</feature>